<dbReference type="EMBL" id="JBHFNQ010000182">
    <property type="protein sequence ID" value="MFB2879820.1"/>
    <property type="molecule type" value="Genomic_DNA"/>
</dbReference>
<proteinExistence type="predicted"/>
<dbReference type="Proteomes" id="UP001576774">
    <property type="component" value="Unassembled WGS sequence"/>
</dbReference>
<evidence type="ECO:0000313" key="1">
    <source>
        <dbReference type="EMBL" id="MFB2879820.1"/>
    </source>
</evidence>
<protein>
    <submittedName>
        <fullName evidence="1">Uncharacterized protein</fullName>
    </submittedName>
</protein>
<gene>
    <name evidence="1" type="ORF">ACE1CC_23450</name>
</gene>
<sequence>MVKKRQSAKINPRSLANLKPGSEAEYGELKKVRSIAVTDTGYAGLRARAEASGCSLSEYLERLGRGLLYVNEEANQLLPDSKPIHIVS</sequence>
<name>A0ABV4XAK2_9CYAN</name>
<dbReference type="RefSeq" id="WP_413272854.1">
    <property type="nucleotide sequence ID" value="NZ_JBHFNQ010000182.1"/>
</dbReference>
<accession>A0ABV4XAK2</accession>
<keyword evidence="2" id="KW-1185">Reference proteome</keyword>
<reference evidence="1 2" key="1">
    <citation type="submission" date="2024-09" db="EMBL/GenBank/DDBJ databases">
        <title>Floridaenema gen nov. (Aerosakkonemataceae, Aerosakkonematales ord. nov., Cyanobacteria) from benthic tropical and subtropical fresh waters, with the description of four new species.</title>
        <authorList>
            <person name="Moretto J.A."/>
            <person name="Berthold D.E."/>
            <person name="Lefler F.W."/>
            <person name="Huang I.-S."/>
            <person name="Laughinghouse H. IV."/>
        </authorList>
    </citation>
    <scope>NUCLEOTIDE SEQUENCE [LARGE SCALE GENOMIC DNA]</scope>
    <source>
        <strain evidence="1 2">BLCC-F46</strain>
    </source>
</reference>
<organism evidence="1 2">
    <name type="scientific">Floridaenema aerugineum BLCC-F46</name>
    <dbReference type="NCBI Taxonomy" id="3153654"/>
    <lineage>
        <taxon>Bacteria</taxon>
        <taxon>Bacillati</taxon>
        <taxon>Cyanobacteriota</taxon>
        <taxon>Cyanophyceae</taxon>
        <taxon>Oscillatoriophycideae</taxon>
        <taxon>Aerosakkonematales</taxon>
        <taxon>Aerosakkonemataceae</taxon>
        <taxon>Floridanema</taxon>
        <taxon>Floridanema aerugineum</taxon>
    </lineage>
</organism>
<comment type="caution">
    <text evidence="1">The sequence shown here is derived from an EMBL/GenBank/DDBJ whole genome shotgun (WGS) entry which is preliminary data.</text>
</comment>
<evidence type="ECO:0000313" key="2">
    <source>
        <dbReference type="Proteomes" id="UP001576774"/>
    </source>
</evidence>